<dbReference type="KEGG" id="abs:AZOBR_p50121"/>
<evidence type="ECO:0000256" key="1">
    <source>
        <dbReference type="SAM" id="MobiDB-lite"/>
    </source>
</evidence>
<evidence type="ECO:0000313" key="3">
    <source>
        <dbReference type="Proteomes" id="UP000007319"/>
    </source>
</evidence>
<proteinExistence type="predicted"/>
<sequence length="705" mass="71955">MVSHLPTGLPLVTAAHAVPTKNECRRVVDAIGTGWPWAEVTFGRLPDLLRSPAYRAAADRWGEAGAAIHAVGQARKAVRQAQAAVIKAQTILVQVQDKETAAIEKRNGILGYAPSADIPAAGLRQYAMRSDAMDAQSGPVRAIRQDEACGKLLSVRDRDTGAGLALETHRMSTLTAATVAEPSLLPEPLSGKSFPLSDPALRAAYADAAQTAADGDEGALTVARFAQGDDVALFAAGVAADELRALARIANLPLADHGPEGVAVPVSALPVLRGFSAVPIVEADLTATAESRNWSRAALAGAGAAVGVAAAAGAVHLAGRDDVPAPLAAAEAVDEPIRNARELAEAALADAGQIAERLTRNAADVGASLAETRRMIEEALAGTAPSAAVGLPAVTAESPKVDPSDLARVSEAEAAIRDGSVGALLTPADPAEPQAVADILARIDAVRAGIAAPVQEVSESASAAAPVETGPLLAGVIAEVDAKAAETIRATLEANGSGAWYEGALDAARAVAQSVGDLQFSTGGGTASASASTPAPAAIQPFYARNDEQGLAEARVRAQGIPSDDLVNRAAVTAALLVRREADPAANPATLEALRAGKAVLGEEVRRREAGLQAIQPFFVAEGEAGRNEAVLRASRIPAPDLANRLAMTKAMLAAKPSEAGGSAGVRGSLERGVAVLEGETSRRAALDRPQDITRKPTRRGGMER</sequence>
<feature type="compositionally biased region" description="Basic and acidic residues" evidence="1">
    <location>
        <begin position="680"/>
        <end position="705"/>
    </location>
</feature>
<feature type="region of interest" description="Disordered" evidence="1">
    <location>
        <begin position="677"/>
        <end position="705"/>
    </location>
</feature>
<evidence type="ECO:0000313" key="2">
    <source>
        <dbReference type="EMBL" id="CCD03891.1"/>
    </source>
</evidence>
<reference evidence="2 3" key="1">
    <citation type="journal article" date="2011" name="PLoS Genet.">
        <title>Azospirillum genomes reveal transition of bacteria from aquatic to terrestrial environments.</title>
        <authorList>
            <person name="Wisniewski-Dye F."/>
            <person name="Borziak K."/>
            <person name="Khalsa-Moyers G."/>
            <person name="Alexandre G."/>
            <person name="Sukharnikov L.O."/>
            <person name="Wuichet K."/>
            <person name="Hurst G.B."/>
            <person name="McDonald W.H."/>
            <person name="Robertson J.S."/>
            <person name="Barbe V."/>
            <person name="Calteau A."/>
            <person name="Rouy Z."/>
            <person name="Mangenot S."/>
            <person name="Prigent-Combaret C."/>
            <person name="Normand P."/>
            <person name="Boyer M."/>
            <person name="Siguier P."/>
            <person name="Dessaux Y."/>
            <person name="Elmerich C."/>
            <person name="Condemine G."/>
            <person name="Krishnen G."/>
            <person name="Kennedy I."/>
            <person name="Paterson A.H."/>
            <person name="Gonzalez V."/>
            <person name="Mavingui P."/>
            <person name="Zhulin I.B."/>
        </authorList>
    </citation>
    <scope>NUCLEOTIDE SEQUENCE [LARGE SCALE GENOMIC DNA]</scope>
    <source>
        <strain evidence="2 3">Sp245</strain>
    </source>
</reference>
<protein>
    <submittedName>
        <fullName evidence="2">Uncharacterized protein</fullName>
    </submittedName>
</protein>
<dbReference type="Proteomes" id="UP000007319">
    <property type="component" value="Plasmid AZOBR_p5"/>
</dbReference>
<dbReference type="AlphaFoldDB" id="A0A9P1K1N2"/>
<keyword evidence="2" id="KW-0614">Plasmid</keyword>
<keyword evidence="3" id="KW-1185">Reference proteome</keyword>
<organism evidence="2 3">
    <name type="scientific">Azospirillum baldaniorum</name>
    <dbReference type="NCBI Taxonomy" id="1064539"/>
    <lineage>
        <taxon>Bacteria</taxon>
        <taxon>Pseudomonadati</taxon>
        <taxon>Pseudomonadota</taxon>
        <taxon>Alphaproteobacteria</taxon>
        <taxon>Rhodospirillales</taxon>
        <taxon>Azospirillaceae</taxon>
        <taxon>Azospirillum</taxon>
    </lineage>
</organism>
<name>A0A9P1K1N2_9PROT</name>
<dbReference type="EMBL" id="HE577332">
    <property type="protein sequence ID" value="CCD03891.1"/>
    <property type="molecule type" value="Genomic_DNA"/>
</dbReference>
<gene>
    <name evidence="2" type="ORF">AZOBR_p50121</name>
</gene>
<geneLocation type="plasmid" evidence="2 3">
    <name>AZOBR_p5</name>
</geneLocation>
<accession>A0A9P1K1N2</accession>